<accession>A0A0E2DGG6</accession>
<reference evidence="1 2" key="1">
    <citation type="submission" date="2012-10" db="EMBL/GenBank/DDBJ databases">
        <authorList>
            <person name="Harkins D.M."/>
            <person name="Durkin A.S."/>
            <person name="Brinkac L.M."/>
            <person name="Haft D.H."/>
            <person name="Selengut J.D."/>
            <person name="Sanka R."/>
            <person name="DePew J."/>
            <person name="Purushe J."/>
            <person name="Chanthongthip A."/>
            <person name="Lattana O."/>
            <person name="Phetsouvanh R."/>
            <person name="Newton P.N."/>
            <person name="Vinetz J.M."/>
            <person name="Sutton G.G."/>
            <person name="Nierman W.C."/>
            <person name="Fouts D.E."/>
        </authorList>
    </citation>
    <scope>NUCLEOTIDE SEQUENCE [LARGE SCALE GENOMIC DNA]</scope>
    <source>
        <strain evidence="1 2">UI 12758</strain>
    </source>
</reference>
<sequence length="39" mass="4782">MKLPFRKNFKHYSIVLKKLKYLGIALKNETIYNRSFYKS</sequence>
<gene>
    <name evidence="1" type="ORF">LEP1GSC105_1330</name>
</gene>
<dbReference type="AlphaFoldDB" id="A0A0E2DGG6"/>
<name>A0A0E2DGG6_LEPIR</name>
<protein>
    <submittedName>
        <fullName evidence="1">Uncharacterized protein</fullName>
    </submittedName>
</protein>
<evidence type="ECO:0000313" key="1">
    <source>
        <dbReference type="EMBL" id="EKR54743.1"/>
    </source>
</evidence>
<evidence type="ECO:0000313" key="2">
    <source>
        <dbReference type="Proteomes" id="UP000001340"/>
    </source>
</evidence>
<dbReference type="Proteomes" id="UP000001340">
    <property type="component" value="Unassembled WGS sequence"/>
</dbReference>
<dbReference type="EMBL" id="AHNR02000041">
    <property type="protein sequence ID" value="EKR54743.1"/>
    <property type="molecule type" value="Genomic_DNA"/>
</dbReference>
<comment type="caution">
    <text evidence="1">The sequence shown here is derived from an EMBL/GenBank/DDBJ whole genome shotgun (WGS) entry which is preliminary data.</text>
</comment>
<proteinExistence type="predicted"/>
<organism evidence="1 2">
    <name type="scientific">Leptospira interrogans str. UI 12758</name>
    <dbReference type="NCBI Taxonomy" id="1049938"/>
    <lineage>
        <taxon>Bacteria</taxon>
        <taxon>Pseudomonadati</taxon>
        <taxon>Spirochaetota</taxon>
        <taxon>Spirochaetia</taxon>
        <taxon>Leptospirales</taxon>
        <taxon>Leptospiraceae</taxon>
        <taxon>Leptospira</taxon>
    </lineage>
</organism>